<keyword evidence="2" id="KW-1185">Reference proteome</keyword>
<protein>
    <submittedName>
        <fullName evidence="1">Transposase-like protein</fullName>
    </submittedName>
</protein>
<gene>
    <name evidence="1" type="ORF">J2S75_003551</name>
</gene>
<name>A0ABU0BFB5_9HYPH</name>
<reference evidence="1 2" key="1">
    <citation type="submission" date="2023-07" db="EMBL/GenBank/DDBJ databases">
        <title>Genomic Encyclopedia of Type Strains, Phase IV (KMG-IV): sequencing the most valuable type-strain genomes for metagenomic binning, comparative biology and taxonomic classification.</title>
        <authorList>
            <person name="Goeker M."/>
        </authorList>
    </citation>
    <scope>NUCLEOTIDE SEQUENCE [LARGE SCALE GENOMIC DNA]</scope>
    <source>
        <strain evidence="1 2">DSM 2457</strain>
    </source>
</reference>
<dbReference type="Proteomes" id="UP001224682">
    <property type="component" value="Unassembled WGS sequence"/>
</dbReference>
<organism evidence="1 2">
    <name type="scientific">Ancylobacter polymorphus</name>
    <dbReference type="NCBI Taxonomy" id="223390"/>
    <lineage>
        <taxon>Bacteria</taxon>
        <taxon>Pseudomonadati</taxon>
        <taxon>Pseudomonadota</taxon>
        <taxon>Alphaproteobacteria</taxon>
        <taxon>Hyphomicrobiales</taxon>
        <taxon>Xanthobacteraceae</taxon>
        <taxon>Ancylobacter</taxon>
    </lineage>
</organism>
<sequence>MRRCAGETVAHLAAKRGIHQTMVNAWKKQALAGMATVFSGKVVT</sequence>
<proteinExistence type="predicted"/>
<dbReference type="InterPro" id="IPR010921">
    <property type="entry name" value="Trp_repressor/repl_initiator"/>
</dbReference>
<dbReference type="EMBL" id="JAUSUI010000008">
    <property type="protein sequence ID" value="MDQ0304506.1"/>
    <property type="molecule type" value="Genomic_DNA"/>
</dbReference>
<dbReference type="SUPFAM" id="SSF48295">
    <property type="entry name" value="TrpR-like"/>
    <property type="match status" value="1"/>
</dbReference>
<evidence type="ECO:0000313" key="2">
    <source>
        <dbReference type="Proteomes" id="UP001224682"/>
    </source>
</evidence>
<comment type="caution">
    <text evidence="1">The sequence shown here is derived from an EMBL/GenBank/DDBJ whole genome shotgun (WGS) entry which is preliminary data.</text>
</comment>
<accession>A0ABU0BFB5</accession>
<evidence type="ECO:0000313" key="1">
    <source>
        <dbReference type="EMBL" id="MDQ0304506.1"/>
    </source>
</evidence>